<feature type="domain" description="Cadherin" evidence="15">
    <location>
        <begin position="155"/>
        <end position="243"/>
    </location>
</feature>
<evidence type="ECO:0000256" key="14">
    <source>
        <dbReference type="SAM" id="SignalP"/>
    </source>
</evidence>
<dbReference type="InterPro" id="IPR002126">
    <property type="entry name" value="Cadherin-like_dom"/>
</dbReference>
<dbReference type="InterPro" id="IPR020894">
    <property type="entry name" value="Cadherin_CS"/>
</dbReference>
<feature type="signal peptide" evidence="14">
    <location>
        <begin position="1"/>
        <end position="17"/>
    </location>
</feature>
<feature type="compositionally biased region" description="Low complexity" evidence="12">
    <location>
        <begin position="1164"/>
        <end position="1174"/>
    </location>
</feature>
<dbReference type="OrthoDB" id="6252479at2759"/>
<evidence type="ECO:0000256" key="3">
    <source>
        <dbReference type="ARBA" id="ARBA00022692"/>
    </source>
</evidence>
<dbReference type="GO" id="GO:0005886">
    <property type="term" value="C:plasma membrane"/>
    <property type="evidence" value="ECO:0007669"/>
    <property type="project" value="UniProtKB-SubCell"/>
</dbReference>
<feature type="chain" id="PRO_5032763755" evidence="14">
    <location>
        <begin position="18"/>
        <end position="1220"/>
    </location>
</feature>
<sequence>MFTLILAVLICFPLCGCQSSDLNYTVEEEKAPGTYLGNIATDSGIMDEVEPQEKALLRFVRLTLAGATQLFNVSQLTGKLYTARQLDAETLCDRSVKCFQTLDVAVKKEETLMKLLSIKVFLKDINDHAPKFPSEKVHLEFLEGDTNTRRSIPNAIDKDVGTQNSQVTYQLRKKHNEPFRLTVSKKPDGSSDLNLYVDKKLDRERRQEYQVQIIAKDNGIPAKQSILDVDISVTDLNDNTPTFVKGVYNVSTKNEPSDTRPIVTVLAMDPDLGENGRVTYKFSPLTSDAAKDHFKLNEDTGEIMLVKKISAGQSTVYELFVEASDGASLPLSAQVVVTVYVIPSHNNPPVIFVNFVSASPDKKTALVLEGAVTDSFIAYVKVVDHDVGHSGEVSCALVHEHFQLRSLGAEKYKVVVKKPVDRETKMKHNVTISCQDRGSPSLRTENTFAIEVVDVNDNSPVFLKEDYRTSFSENNVVGMSVLQVSAKDSDVGYNGEIRFFLDATTSSWFTIDEKSGLITVTRIFDREKTPKSDFKVYARDLGKPSLTGSATVHVTINDINDEHPVFTQDSFRFKTYENQIPKFPVGYINASDPDLGAGGELTYTLKAEDKEMLPFIISDDGFLSVNKLLDYELQSAYKFKVLVEDNGFPSYNNTVDVLVEVLDENDNEPYFLFPSMNNFSMTVYYYPDSDKDITVLQAKDKDSDENALLKFEIAGGNDKGLFLVDTYSGLLSFDREATREDTGQYQLQFIVKDSGVPVQSATANLSLSLVVSNETSNLAGLQVDDDVTSHQNLLIVIALTAVTGSVGLVVVLTICLIRRNDRRDRRNAANHMGPLGTSGCHPPASKCMPSSHISTGLDLTPSLSMDNNLKGNSTFRSSQRSPYCDTNVFSPSKSSEMLQTANLSAGQDRMSVQDGKLCHVGATPTYDCRSELSTGSSNNDSGHGWSEGDTGHVTEESDNSRPLSTSHYIFQRPRNDARPTKQRSYLTNVETNPYVRGSFRPKVQDLNYPSSKNAMMSSKLSLGNNTRPILSSVGGSLVGGACAEPLYWSSRASSTSLPTHQRPPMPQTQLIYPGPAVSPLDSNSQHYHHQHHQPLLHYTYSTIQHPKQPPQQQLPSSHLYAVTQPRPAWGSSQLQLQREADEAANLNKQSSLAPVDNNNRAQDSKPSSISLSNSNAQVLRQGHQRDIDRAADIYNYNSVPTEEPTYAEPAIEYGLKDVIV</sequence>
<keyword evidence="10" id="KW-0325">Glycoprotein</keyword>
<evidence type="ECO:0000313" key="17">
    <source>
        <dbReference type="Proteomes" id="UP000597762"/>
    </source>
</evidence>
<feature type="region of interest" description="Disordered" evidence="12">
    <location>
        <begin position="868"/>
        <end position="891"/>
    </location>
</feature>
<accession>A0A812DR80</accession>
<evidence type="ECO:0000256" key="1">
    <source>
        <dbReference type="ARBA" id="ARBA00004251"/>
    </source>
</evidence>
<dbReference type="InterPro" id="IPR050174">
    <property type="entry name" value="Protocadherin/Cadherin-CA"/>
</dbReference>
<dbReference type="EMBL" id="CAHIKZ030003891">
    <property type="protein sequence ID" value="CAE1305142.1"/>
    <property type="molecule type" value="Genomic_DNA"/>
</dbReference>
<dbReference type="PANTHER" id="PTHR24028">
    <property type="entry name" value="CADHERIN-87A"/>
    <property type="match status" value="1"/>
</dbReference>
<keyword evidence="8 13" id="KW-1133">Transmembrane helix</keyword>
<evidence type="ECO:0000256" key="2">
    <source>
        <dbReference type="ARBA" id="ARBA00022475"/>
    </source>
</evidence>
<feature type="transmembrane region" description="Helical" evidence="13">
    <location>
        <begin position="793"/>
        <end position="817"/>
    </location>
</feature>
<evidence type="ECO:0000256" key="13">
    <source>
        <dbReference type="SAM" id="Phobius"/>
    </source>
</evidence>
<dbReference type="FunFam" id="2.60.40.60:FF:000007">
    <property type="entry name" value="Protocadherin alpha 2"/>
    <property type="match status" value="1"/>
</dbReference>
<evidence type="ECO:0000256" key="12">
    <source>
        <dbReference type="SAM" id="MobiDB-lite"/>
    </source>
</evidence>
<reference evidence="16" key="1">
    <citation type="submission" date="2021-01" db="EMBL/GenBank/DDBJ databases">
        <authorList>
            <person name="Li R."/>
            <person name="Bekaert M."/>
        </authorList>
    </citation>
    <scope>NUCLEOTIDE SEQUENCE</scope>
    <source>
        <strain evidence="16">Farmed</strain>
    </source>
</reference>
<dbReference type="SUPFAM" id="SSF49313">
    <property type="entry name" value="Cadherin-like"/>
    <property type="match status" value="6"/>
</dbReference>
<organism evidence="16 17">
    <name type="scientific">Acanthosepion pharaonis</name>
    <name type="common">Pharaoh cuttlefish</name>
    <name type="synonym">Sepia pharaonis</name>
    <dbReference type="NCBI Taxonomy" id="158019"/>
    <lineage>
        <taxon>Eukaryota</taxon>
        <taxon>Metazoa</taxon>
        <taxon>Spiralia</taxon>
        <taxon>Lophotrochozoa</taxon>
        <taxon>Mollusca</taxon>
        <taxon>Cephalopoda</taxon>
        <taxon>Coleoidea</taxon>
        <taxon>Decapodiformes</taxon>
        <taxon>Sepiida</taxon>
        <taxon>Sepiina</taxon>
        <taxon>Sepiidae</taxon>
        <taxon>Acanthosepion</taxon>
    </lineage>
</organism>
<dbReference type="InterPro" id="IPR015919">
    <property type="entry name" value="Cadherin-like_sf"/>
</dbReference>
<feature type="compositionally biased region" description="Basic and acidic residues" evidence="12">
    <location>
        <begin position="949"/>
        <end position="959"/>
    </location>
</feature>
<feature type="compositionally biased region" description="Polar residues" evidence="12">
    <location>
        <begin position="1149"/>
        <end position="1161"/>
    </location>
</feature>
<dbReference type="PRINTS" id="PR00205">
    <property type="entry name" value="CADHERIN"/>
</dbReference>
<evidence type="ECO:0000259" key="15">
    <source>
        <dbReference type="PROSITE" id="PS50268"/>
    </source>
</evidence>
<dbReference type="AlphaFoldDB" id="A0A812DR80"/>
<dbReference type="GO" id="GO:0007156">
    <property type="term" value="P:homophilic cell adhesion via plasma membrane adhesion molecules"/>
    <property type="evidence" value="ECO:0007669"/>
    <property type="project" value="InterPro"/>
</dbReference>
<evidence type="ECO:0000256" key="4">
    <source>
        <dbReference type="ARBA" id="ARBA00022729"/>
    </source>
</evidence>
<dbReference type="GO" id="GO:0005509">
    <property type="term" value="F:calcium ion binding"/>
    <property type="evidence" value="ECO:0007669"/>
    <property type="project" value="UniProtKB-UniRule"/>
</dbReference>
<dbReference type="FunFam" id="2.60.40.60:FF:000092">
    <property type="entry name" value="Protocadherin 8"/>
    <property type="match status" value="2"/>
</dbReference>
<keyword evidence="7" id="KW-0130">Cell adhesion</keyword>
<keyword evidence="6 11" id="KW-0106">Calcium</keyword>
<dbReference type="Proteomes" id="UP000597762">
    <property type="component" value="Unassembled WGS sequence"/>
</dbReference>
<evidence type="ECO:0000313" key="16">
    <source>
        <dbReference type="EMBL" id="CAE1305142.1"/>
    </source>
</evidence>
<keyword evidence="9 13" id="KW-0472">Membrane</keyword>
<dbReference type="SMART" id="SM00112">
    <property type="entry name" value="CA"/>
    <property type="match status" value="7"/>
</dbReference>
<evidence type="ECO:0000256" key="6">
    <source>
        <dbReference type="ARBA" id="ARBA00022837"/>
    </source>
</evidence>
<feature type="domain" description="Cadherin" evidence="15">
    <location>
        <begin position="359"/>
        <end position="462"/>
    </location>
</feature>
<keyword evidence="3 13" id="KW-0812">Transmembrane</keyword>
<keyword evidence="5" id="KW-0677">Repeat</keyword>
<feature type="domain" description="Cadherin" evidence="15">
    <location>
        <begin position="693"/>
        <end position="779"/>
    </location>
</feature>
<dbReference type="PROSITE" id="PS00232">
    <property type="entry name" value="CADHERIN_1"/>
    <property type="match status" value="3"/>
</dbReference>
<protein>
    <submittedName>
        <fullName evidence="16">PCDHD1</fullName>
    </submittedName>
</protein>
<feature type="compositionally biased region" description="Polar residues" evidence="12">
    <location>
        <begin position="931"/>
        <end position="941"/>
    </location>
</feature>
<feature type="domain" description="Cadherin" evidence="15">
    <location>
        <begin position="567"/>
        <end position="671"/>
    </location>
</feature>
<dbReference type="PANTHER" id="PTHR24028:SF146">
    <property type="entry name" value="CADHERIN 96CB, ISOFORM D-RELATED"/>
    <property type="match status" value="1"/>
</dbReference>
<feature type="domain" description="Cadherin" evidence="15">
    <location>
        <begin position="244"/>
        <end position="351"/>
    </location>
</feature>
<dbReference type="Pfam" id="PF00028">
    <property type="entry name" value="Cadherin"/>
    <property type="match status" value="6"/>
</dbReference>
<dbReference type="FunFam" id="2.60.40.60:FF:000020">
    <property type="entry name" value="Dachsous cadherin-related 1b"/>
    <property type="match status" value="1"/>
</dbReference>
<evidence type="ECO:0000256" key="8">
    <source>
        <dbReference type="ARBA" id="ARBA00022989"/>
    </source>
</evidence>
<gene>
    <name evidence="16" type="ORF">SPHA_57608</name>
</gene>
<dbReference type="FunFam" id="2.60.40.60:FF:000002">
    <property type="entry name" value="Protocadherin alpha 2"/>
    <property type="match status" value="1"/>
</dbReference>
<comment type="caution">
    <text evidence="16">The sequence shown here is derived from an EMBL/GenBank/DDBJ whole genome shotgun (WGS) entry which is preliminary data.</text>
</comment>
<keyword evidence="4 14" id="KW-0732">Signal</keyword>
<dbReference type="PROSITE" id="PS50268">
    <property type="entry name" value="CADHERIN_2"/>
    <property type="match status" value="7"/>
</dbReference>
<feature type="region of interest" description="Disordered" evidence="12">
    <location>
        <begin position="1149"/>
        <end position="1184"/>
    </location>
</feature>
<evidence type="ECO:0000256" key="7">
    <source>
        <dbReference type="ARBA" id="ARBA00022889"/>
    </source>
</evidence>
<feature type="region of interest" description="Disordered" evidence="12">
    <location>
        <begin position="931"/>
        <end position="965"/>
    </location>
</feature>
<evidence type="ECO:0000256" key="9">
    <source>
        <dbReference type="ARBA" id="ARBA00023136"/>
    </source>
</evidence>
<name>A0A812DR80_ACAPH</name>
<keyword evidence="17" id="KW-1185">Reference proteome</keyword>
<dbReference type="InterPro" id="IPR013164">
    <property type="entry name" value="Cadherin_N"/>
</dbReference>
<comment type="subcellular location">
    <subcellularLocation>
        <location evidence="1">Cell membrane</location>
        <topology evidence="1">Single-pass type I membrane protein</topology>
    </subcellularLocation>
</comment>
<evidence type="ECO:0000256" key="11">
    <source>
        <dbReference type="PROSITE-ProRule" id="PRU00043"/>
    </source>
</evidence>
<feature type="domain" description="Cadherin" evidence="15">
    <location>
        <begin position="18"/>
        <end position="132"/>
    </location>
</feature>
<feature type="domain" description="Cadherin" evidence="15">
    <location>
        <begin position="463"/>
        <end position="566"/>
    </location>
</feature>
<proteinExistence type="predicted"/>
<keyword evidence="2" id="KW-1003">Cell membrane</keyword>
<feature type="region of interest" description="Disordered" evidence="12">
    <location>
        <begin position="827"/>
        <end position="848"/>
    </location>
</feature>
<evidence type="ECO:0000256" key="10">
    <source>
        <dbReference type="ARBA" id="ARBA00023180"/>
    </source>
</evidence>
<evidence type="ECO:0000256" key="5">
    <source>
        <dbReference type="ARBA" id="ARBA00022737"/>
    </source>
</evidence>
<dbReference type="Pfam" id="PF08266">
    <property type="entry name" value="Cadherin_2"/>
    <property type="match status" value="1"/>
</dbReference>
<dbReference type="CDD" id="cd11304">
    <property type="entry name" value="Cadherin_repeat"/>
    <property type="match status" value="6"/>
</dbReference>
<feature type="compositionally biased region" description="Polar residues" evidence="12">
    <location>
        <begin position="868"/>
        <end position="881"/>
    </location>
</feature>
<dbReference type="Gene3D" id="2.60.40.60">
    <property type="entry name" value="Cadherins"/>
    <property type="match status" value="7"/>
</dbReference>